<feature type="transmembrane region" description="Helical" evidence="6">
    <location>
        <begin position="121"/>
        <end position="145"/>
    </location>
</feature>
<dbReference type="InterPro" id="IPR004840">
    <property type="entry name" value="Amino_acid_permease_CS"/>
</dbReference>
<organism evidence="7 8">
    <name type="scientific">Gonapodya prolifera (strain JEL478)</name>
    <name type="common">Monoblepharis prolifera</name>
    <dbReference type="NCBI Taxonomy" id="1344416"/>
    <lineage>
        <taxon>Eukaryota</taxon>
        <taxon>Fungi</taxon>
        <taxon>Fungi incertae sedis</taxon>
        <taxon>Chytridiomycota</taxon>
        <taxon>Chytridiomycota incertae sedis</taxon>
        <taxon>Monoblepharidomycetes</taxon>
        <taxon>Monoblepharidales</taxon>
        <taxon>Gonapodyaceae</taxon>
        <taxon>Gonapodya</taxon>
    </lineage>
</organism>
<feature type="transmembrane region" description="Helical" evidence="6">
    <location>
        <begin position="43"/>
        <end position="64"/>
    </location>
</feature>
<dbReference type="GO" id="GO:0022857">
    <property type="term" value="F:transmembrane transporter activity"/>
    <property type="evidence" value="ECO:0007669"/>
    <property type="project" value="InterPro"/>
</dbReference>
<evidence type="ECO:0000256" key="1">
    <source>
        <dbReference type="ARBA" id="ARBA00004141"/>
    </source>
</evidence>
<dbReference type="OMA" id="SAHKWFH"/>
<reference evidence="7 8" key="1">
    <citation type="journal article" date="2015" name="Genome Biol. Evol.">
        <title>Phylogenomic analyses indicate that early fungi evolved digesting cell walls of algal ancestors of land plants.</title>
        <authorList>
            <person name="Chang Y."/>
            <person name="Wang S."/>
            <person name="Sekimoto S."/>
            <person name="Aerts A.L."/>
            <person name="Choi C."/>
            <person name="Clum A."/>
            <person name="LaButti K.M."/>
            <person name="Lindquist E.A."/>
            <person name="Yee Ngan C."/>
            <person name="Ohm R.A."/>
            <person name="Salamov A.A."/>
            <person name="Grigoriev I.V."/>
            <person name="Spatafora J.W."/>
            <person name="Berbee M.L."/>
        </authorList>
    </citation>
    <scope>NUCLEOTIDE SEQUENCE [LARGE SCALE GENOMIC DNA]</scope>
    <source>
        <strain evidence="7 8">JEL478</strain>
    </source>
</reference>
<dbReference type="EMBL" id="KQ965749">
    <property type="protein sequence ID" value="KXS16989.1"/>
    <property type="molecule type" value="Genomic_DNA"/>
</dbReference>
<sequence length="530" mass="58336">MGWRILQDRGTSGQLETMITISEDELRLARMGYQQEFRRSFKWIHNFGFSLSHLCLLAYAPFFAMGLKLGGPSATLFAWIVVCFFNLCVSFSLAEICSAWPCSGGLYYWSAKLGGLRYGALLSWFTAYFNLFGEIGALSSAGYGLSMTVFSCIEFYKPDFVPTQWQTTFLAIGFVLVWAVLNSFSDSFLARLMELSLAVQILGPIAIMIILLAVSPTKQSAGFVFNTFENLTGQDSMAYAIVLSLIIPSWSFIGYDSSAHISEETVNAYKDVPKSLIYSVALTAVLGLPFILNATQSEPCSIILSSIVFAGIFFNGLAVNTACSRMMFAFARDDGFGKSLSARLRWMHPQNRTPQRAVWGGCFLAVVVLAVGFATPIGGELGVLSIGAVGLMTAYMIPIFCKVAFMSDDFEPGEFTLGYLSAPMGWIAVVYVLFLLVLLCLPYDFPVTMDNFNFASLMAVGVLLLASLFWLLSARHWYVGPVRRVDDVNIVTMERNIVAAKDTLSEIGILSPTPSNFGSVSSRYSRMESM</sequence>
<evidence type="ECO:0000256" key="6">
    <source>
        <dbReference type="SAM" id="Phobius"/>
    </source>
</evidence>
<evidence type="ECO:0000256" key="5">
    <source>
        <dbReference type="ARBA" id="ARBA00023136"/>
    </source>
</evidence>
<accession>A0A139AJQ5</accession>
<dbReference type="Gene3D" id="1.20.1740.10">
    <property type="entry name" value="Amino acid/polyamine transporter I"/>
    <property type="match status" value="1"/>
</dbReference>
<keyword evidence="3 6" id="KW-0812">Transmembrane</keyword>
<feature type="transmembrane region" description="Helical" evidence="6">
    <location>
        <begin position="236"/>
        <end position="255"/>
    </location>
</feature>
<feature type="transmembrane region" description="Helical" evidence="6">
    <location>
        <begin position="417"/>
        <end position="439"/>
    </location>
</feature>
<protein>
    <submittedName>
        <fullName evidence="7">Amino acid transporter</fullName>
    </submittedName>
</protein>
<feature type="transmembrane region" description="Helical" evidence="6">
    <location>
        <begin position="197"/>
        <end position="216"/>
    </location>
</feature>
<dbReference type="InterPro" id="IPR002293">
    <property type="entry name" value="AA/rel_permease1"/>
</dbReference>
<gene>
    <name evidence="7" type="ORF">M427DRAFT_144539</name>
</gene>
<name>A0A139AJQ5_GONPJ</name>
<dbReference type="Pfam" id="PF13520">
    <property type="entry name" value="AA_permease_2"/>
    <property type="match status" value="2"/>
</dbReference>
<dbReference type="PANTHER" id="PTHR45649">
    <property type="entry name" value="AMINO-ACID PERMEASE BAT1"/>
    <property type="match status" value="1"/>
</dbReference>
<feature type="transmembrane region" description="Helical" evidence="6">
    <location>
        <begin position="165"/>
        <end position="185"/>
    </location>
</feature>
<keyword evidence="2" id="KW-0813">Transport</keyword>
<feature type="transmembrane region" description="Helical" evidence="6">
    <location>
        <begin position="301"/>
        <end position="323"/>
    </location>
</feature>
<dbReference type="PANTHER" id="PTHR45649:SF26">
    <property type="entry name" value="OS04G0435100 PROTEIN"/>
    <property type="match status" value="1"/>
</dbReference>
<evidence type="ECO:0000313" key="8">
    <source>
        <dbReference type="Proteomes" id="UP000070544"/>
    </source>
</evidence>
<keyword evidence="4 6" id="KW-1133">Transmembrane helix</keyword>
<dbReference type="Proteomes" id="UP000070544">
    <property type="component" value="Unassembled WGS sequence"/>
</dbReference>
<dbReference type="PIRSF" id="PIRSF006060">
    <property type="entry name" value="AA_transporter"/>
    <property type="match status" value="1"/>
</dbReference>
<evidence type="ECO:0000256" key="4">
    <source>
        <dbReference type="ARBA" id="ARBA00022989"/>
    </source>
</evidence>
<dbReference type="OrthoDB" id="4476201at2759"/>
<comment type="subcellular location">
    <subcellularLocation>
        <location evidence="1">Membrane</location>
        <topology evidence="1">Multi-pass membrane protein</topology>
    </subcellularLocation>
</comment>
<dbReference type="GO" id="GO:0006865">
    <property type="term" value="P:amino acid transport"/>
    <property type="evidence" value="ECO:0007669"/>
    <property type="project" value="InterPro"/>
</dbReference>
<evidence type="ECO:0000256" key="2">
    <source>
        <dbReference type="ARBA" id="ARBA00022448"/>
    </source>
</evidence>
<evidence type="ECO:0000256" key="3">
    <source>
        <dbReference type="ARBA" id="ARBA00022692"/>
    </source>
</evidence>
<keyword evidence="8" id="KW-1185">Reference proteome</keyword>
<feature type="transmembrane region" description="Helical" evidence="6">
    <location>
        <begin position="76"/>
        <end position="109"/>
    </location>
</feature>
<evidence type="ECO:0000313" key="7">
    <source>
        <dbReference type="EMBL" id="KXS16989.1"/>
    </source>
</evidence>
<feature type="transmembrane region" description="Helical" evidence="6">
    <location>
        <begin position="451"/>
        <end position="474"/>
    </location>
</feature>
<feature type="transmembrane region" description="Helical" evidence="6">
    <location>
        <begin position="357"/>
        <end position="377"/>
    </location>
</feature>
<proteinExistence type="predicted"/>
<feature type="transmembrane region" description="Helical" evidence="6">
    <location>
        <begin position="383"/>
        <end position="405"/>
    </location>
</feature>
<feature type="transmembrane region" description="Helical" evidence="6">
    <location>
        <begin position="276"/>
        <end position="295"/>
    </location>
</feature>
<dbReference type="PROSITE" id="PS00218">
    <property type="entry name" value="AMINO_ACID_PERMEASE_1"/>
    <property type="match status" value="1"/>
</dbReference>
<dbReference type="GO" id="GO:0016020">
    <property type="term" value="C:membrane"/>
    <property type="evidence" value="ECO:0007669"/>
    <property type="project" value="UniProtKB-SubCell"/>
</dbReference>
<keyword evidence="5 6" id="KW-0472">Membrane</keyword>
<dbReference type="STRING" id="1344416.A0A139AJQ5"/>
<dbReference type="AlphaFoldDB" id="A0A139AJQ5"/>